<dbReference type="EMBL" id="JAGMUU010000021">
    <property type="protein sequence ID" value="KAH7129611.1"/>
    <property type="molecule type" value="Genomic_DNA"/>
</dbReference>
<evidence type="ECO:0000313" key="2">
    <source>
        <dbReference type="Proteomes" id="UP000717696"/>
    </source>
</evidence>
<protein>
    <submittedName>
        <fullName evidence="1">Uncharacterized protein</fullName>
    </submittedName>
</protein>
<evidence type="ECO:0000313" key="1">
    <source>
        <dbReference type="EMBL" id="KAH7129611.1"/>
    </source>
</evidence>
<dbReference type="AlphaFoldDB" id="A0A9P9E441"/>
<dbReference type="PANTHER" id="PTHR40619">
    <property type="entry name" value="FUNGAL STAND N-TERMINAL GOODBYE DOMAIN-CONTAINING PROTEIN"/>
    <property type="match status" value="1"/>
</dbReference>
<reference evidence="1" key="1">
    <citation type="journal article" date="2021" name="Nat. Commun.">
        <title>Genetic determinants of endophytism in the Arabidopsis root mycobiome.</title>
        <authorList>
            <person name="Mesny F."/>
            <person name="Miyauchi S."/>
            <person name="Thiergart T."/>
            <person name="Pickel B."/>
            <person name="Atanasova L."/>
            <person name="Karlsson M."/>
            <person name="Huettel B."/>
            <person name="Barry K.W."/>
            <person name="Haridas S."/>
            <person name="Chen C."/>
            <person name="Bauer D."/>
            <person name="Andreopoulos W."/>
            <person name="Pangilinan J."/>
            <person name="LaButti K."/>
            <person name="Riley R."/>
            <person name="Lipzen A."/>
            <person name="Clum A."/>
            <person name="Drula E."/>
            <person name="Henrissat B."/>
            <person name="Kohler A."/>
            <person name="Grigoriev I.V."/>
            <person name="Martin F.M."/>
            <person name="Hacquard S."/>
        </authorList>
    </citation>
    <scope>NUCLEOTIDE SEQUENCE</scope>
    <source>
        <strain evidence="1">MPI-CAGE-AT-0021</strain>
    </source>
</reference>
<dbReference type="OrthoDB" id="5419927at2759"/>
<organism evidence="1 2">
    <name type="scientific">Dactylonectria estremocensis</name>
    <dbReference type="NCBI Taxonomy" id="1079267"/>
    <lineage>
        <taxon>Eukaryota</taxon>
        <taxon>Fungi</taxon>
        <taxon>Dikarya</taxon>
        <taxon>Ascomycota</taxon>
        <taxon>Pezizomycotina</taxon>
        <taxon>Sordariomycetes</taxon>
        <taxon>Hypocreomycetidae</taxon>
        <taxon>Hypocreales</taxon>
        <taxon>Nectriaceae</taxon>
        <taxon>Dactylonectria</taxon>
    </lineage>
</organism>
<name>A0A9P9E441_9HYPO</name>
<keyword evidence="2" id="KW-1185">Reference proteome</keyword>
<proteinExistence type="predicted"/>
<accession>A0A9P9E441</accession>
<sequence>MDSRYYQQDVPDPPRHQQISLAAYEVPEFMVRRLDGHVHPALNVRPGSGVHASKRKIPCLDLTISHSWRDVEESVLDACKSLEMLSAEDKSISPGFTGTLQKAFGRLCSNAGAGTTLANLVPTDSYCSVLCGGLKIIFKALEQTGQHRQGVYNALEELPLILNDHATLLELHCQDEELHRRIASLYIAIYQLMEVILSWFLKRPLVTGTKIFINPSGFSDKLKNCLATVKLLAQRFAARVAFMSAKEQRALTQQNHSIMYMQQQSLQRMRQAFGQLKHSNLIALGLLSEFLDSQAKAEQERRELRAQQVTLPKIASPGISEDILERFLYEPDLVSTDSENVLKSRHIPGYDLEENLVSTIKSHPRFLTWLTLNESSLIFLDMRSKNPACRLEMPIVSAEVYRNVLEFSNTDPCAKDEPANIICLAFFCSQLEDFAEDENGSPSELAMSLLLQLLDQYRDFDPCSLESIFNKLDPRDTESICSALEALVSQLPANIMIVIVDDLSPFAQPLERKTGTIRVIEKLRDIYRWGQYSATVKFLFANSMQTEFVEAFIGDEILSTGSCFGVTNISAFDLI</sequence>
<dbReference type="PANTHER" id="PTHR40619:SF3">
    <property type="entry name" value="FUNGAL STAND N-TERMINAL GOODBYE DOMAIN-CONTAINING PROTEIN"/>
    <property type="match status" value="1"/>
</dbReference>
<gene>
    <name evidence="1" type="ORF">B0J13DRAFT_645619</name>
</gene>
<comment type="caution">
    <text evidence="1">The sequence shown here is derived from an EMBL/GenBank/DDBJ whole genome shotgun (WGS) entry which is preliminary data.</text>
</comment>
<dbReference type="Proteomes" id="UP000717696">
    <property type="component" value="Unassembled WGS sequence"/>
</dbReference>